<protein>
    <submittedName>
        <fullName evidence="5">Helix-turn-helix domain-containing protein</fullName>
    </submittedName>
</protein>
<dbReference type="PROSITE" id="PS50943">
    <property type="entry name" value="HTH_CROC1"/>
    <property type="match status" value="1"/>
</dbReference>
<dbReference type="InterPro" id="IPR010982">
    <property type="entry name" value="Lambda_DNA-bd_dom_sf"/>
</dbReference>
<keyword evidence="3" id="KW-0804">Transcription</keyword>
<evidence type="ECO:0000256" key="1">
    <source>
        <dbReference type="ARBA" id="ARBA00023015"/>
    </source>
</evidence>
<dbReference type="SUPFAM" id="SSF47413">
    <property type="entry name" value="lambda repressor-like DNA-binding domains"/>
    <property type="match status" value="1"/>
</dbReference>
<keyword evidence="2" id="KW-0238">DNA-binding</keyword>
<organism evidence="5 6">
    <name type="scientific">Rugamonas fusca</name>
    <dbReference type="NCBI Taxonomy" id="2758568"/>
    <lineage>
        <taxon>Bacteria</taxon>
        <taxon>Pseudomonadati</taxon>
        <taxon>Pseudomonadota</taxon>
        <taxon>Betaproteobacteria</taxon>
        <taxon>Burkholderiales</taxon>
        <taxon>Oxalobacteraceae</taxon>
        <taxon>Telluria group</taxon>
        <taxon>Rugamonas</taxon>
    </lineage>
</organism>
<comment type="caution">
    <text evidence="5">The sequence shown here is derived from an EMBL/GenBank/DDBJ whole genome shotgun (WGS) entry which is preliminary data.</text>
</comment>
<dbReference type="InterPro" id="IPR001387">
    <property type="entry name" value="Cro/C1-type_HTH"/>
</dbReference>
<dbReference type="Proteomes" id="UP000566711">
    <property type="component" value="Unassembled WGS sequence"/>
</dbReference>
<accession>A0A7W2EGT1</accession>
<dbReference type="PANTHER" id="PTHR36511:SF3">
    <property type="entry name" value="ANTITOXIN HIGA-2"/>
    <property type="match status" value="1"/>
</dbReference>
<dbReference type="Pfam" id="PF01381">
    <property type="entry name" value="HTH_3"/>
    <property type="match status" value="1"/>
</dbReference>
<sequence>MTKDKQSADTQAEAEAFGQRLLQSIREMKAGNAARVTTVVLNDVVAARQQLGLSQAQFAAALSISKRTLQEWEQERRTPSGAAQALMRIARQHPELVRAALVNEQHAHKAANDA</sequence>
<dbReference type="RefSeq" id="WP_182216650.1">
    <property type="nucleotide sequence ID" value="NZ_JACEZS010000006.1"/>
</dbReference>
<reference evidence="5 6" key="1">
    <citation type="submission" date="2020-07" db="EMBL/GenBank/DDBJ databases">
        <title>Novel species isolated from subtropical streams in China.</title>
        <authorList>
            <person name="Lu H."/>
        </authorList>
    </citation>
    <scope>NUCLEOTIDE SEQUENCE [LARGE SCALE GENOMIC DNA]</scope>
    <source>
        <strain evidence="5 6">FT3S</strain>
    </source>
</reference>
<dbReference type="EMBL" id="JACEZS010000006">
    <property type="protein sequence ID" value="MBA5605591.1"/>
    <property type="molecule type" value="Genomic_DNA"/>
</dbReference>
<dbReference type="Gene3D" id="1.10.260.40">
    <property type="entry name" value="lambda repressor-like DNA-binding domains"/>
    <property type="match status" value="1"/>
</dbReference>
<dbReference type="GO" id="GO:0003677">
    <property type="term" value="F:DNA binding"/>
    <property type="evidence" value="ECO:0007669"/>
    <property type="project" value="UniProtKB-KW"/>
</dbReference>
<evidence type="ECO:0000256" key="2">
    <source>
        <dbReference type="ARBA" id="ARBA00023125"/>
    </source>
</evidence>
<dbReference type="CDD" id="cd00093">
    <property type="entry name" value="HTH_XRE"/>
    <property type="match status" value="1"/>
</dbReference>
<name>A0A7W2EGT1_9BURK</name>
<keyword evidence="6" id="KW-1185">Reference proteome</keyword>
<dbReference type="InterPro" id="IPR052359">
    <property type="entry name" value="HTH-type_reg/antitoxin"/>
</dbReference>
<evidence type="ECO:0000259" key="4">
    <source>
        <dbReference type="PROSITE" id="PS50943"/>
    </source>
</evidence>
<feature type="domain" description="HTH cro/C1-type" evidence="4">
    <location>
        <begin position="44"/>
        <end position="80"/>
    </location>
</feature>
<gene>
    <name evidence="5" type="ORF">H3H36_09480</name>
</gene>
<evidence type="ECO:0000313" key="6">
    <source>
        <dbReference type="Proteomes" id="UP000566711"/>
    </source>
</evidence>
<evidence type="ECO:0000256" key="3">
    <source>
        <dbReference type="ARBA" id="ARBA00023163"/>
    </source>
</evidence>
<keyword evidence="1" id="KW-0805">Transcription regulation</keyword>
<proteinExistence type="predicted"/>
<dbReference type="SMART" id="SM00530">
    <property type="entry name" value="HTH_XRE"/>
    <property type="match status" value="1"/>
</dbReference>
<dbReference type="AlphaFoldDB" id="A0A7W2EGT1"/>
<evidence type="ECO:0000313" key="5">
    <source>
        <dbReference type="EMBL" id="MBA5605591.1"/>
    </source>
</evidence>
<dbReference type="PANTHER" id="PTHR36511">
    <property type="entry name" value="MERR FAMILY BACTERIAL REGULATORY PROTEIN"/>
    <property type="match status" value="1"/>
</dbReference>